<dbReference type="GO" id="GO:0006096">
    <property type="term" value="P:glycolytic process"/>
    <property type="evidence" value="ECO:0007669"/>
    <property type="project" value="UniProtKB-UniRule"/>
</dbReference>
<dbReference type="PANTHER" id="PTHR11406:SF23">
    <property type="entry name" value="PHOSPHOGLYCERATE KINASE 1, CHLOROPLASTIC-RELATED"/>
    <property type="match status" value="1"/>
</dbReference>
<keyword evidence="8 9" id="KW-0067">ATP-binding</keyword>
<evidence type="ECO:0000256" key="6">
    <source>
        <dbReference type="ARBA" id="ARBA00022741"/>
    </source>
</evidence>
<dbReference type="SUPFAM" id="SSF53748">
    <property type="entry name" value="Phosphoglycerate kinase"/>
    <property type="match status" value="1"/>
</dbReference>
<evidence type="ECO:0000256" key="8">
    <source>
        <dbReference type="ARBA" id="ARBA00022840"/>
    </source>
</evidence>
<evidence type="ECO:0000256" key="4">
    <source>
        <dbReference type="ARBA" id="ARBA00016471"/>
    </source>
</evidence>
<reference evidence="13" key="1">
    <citation type="journal article" date="2020" name="mSystems">
        <title>Genome- and Community-Level Interaction Insights into Carbon Utilization and Element Cycling Functions of Hydrothermarchaeota in Hydrothermal Sediment.</title>
        <authorList>
            <person name="Zhou Z."/>
            <person name="Liu Y."/>
            <person name="Xu W."/>
            <person name="Pan J."/>
            <person name="Luo Z.H."/>
            <person name="Li M."/>
        </authorList>
    </citation>
    <scope>NUCLEOTIDE SEQUENCE [LARGE SCALE GENOMIC DNA]</scope>
    <source>
        <strain evidence="13">SpSt-885</strain>
    </source>
</reference>
<evidence type="ECO:0000256" key="3">
    <source>
        <dbReference type="ARBA" id="ARBA00013061"/>
    </source>
</evidence>
<evidence type="ECO:0000256" key="11">
    <source>
        <dbReference type="PIRSR" id="PIRSR000724-2"/>
    </source>
</evidence>
<dbReference type="GO" id="GO:0005829">
    <property type="term" value="C:cytosol"/>
    <property type="evidence" value="ECO:0007669"/>
    <property type="project" value="TreeGrafter"/>
</dbReference>
<dbReference type="EC" id="2.7.2.3" evidence="3 9"/>
<proteinExistence type="inferred from homology"/>
<feature type="binding site" evidence="9 11">
    <location>
        <position position="327"/>
    </location>
    <ligand>
        <name>ATP</name>
        <dbReference type="ChEBI" id="CHEBI:30616"/>
    </ligand>
</feature>
<dbReference type="PROSITE" id="PS00111">
    <property type="entry name" value="PGLYCERATE_KINASE"/>
    <property type="match status" value="1"/>
</dbReference>
<dbReference type="InterPro" id="IPR036043">
    <property type="entry name" value="Phosphoglycerate_kinase_sf"/>
</dbReference>
<keyword evidence="9" id="KW-0963">Cytoplasm</keyword>
<feature type="binding site" evidence="9 10">
    <location>
        <begin position="58"/>
        <end position="61"/>
    </location>
    <ligand>
        <name>substrate</name>
    </ligand>
</feature>
<dbReference type="HAMAP" id="MF_00145">
    <property type="entry name" value="Phosphoglyc_kinase"/>
    <property type="match status" value="1"/>
</dbReference>
<comment type="caution">
    <text evidence="13">The sequence shown here is derived from an EMBL/GenBank/DDBJ whole genome shotgun (WGS) entry which is preliminary data.</text>
</comment>
<dbReference type="EMBL" id="DTLS01000160">
    <property type="protein sequence ID" value="HGZ60640.1"/>
    <property type="molecule type" value="Genomic_DNA"/>
</dbReference>
<dbReference type="UniPathway" id="UPA00109">
    <property type="reaction ID" value="UER00185"/>
</dbReference>
<evidence type="ECO:0000256" key="7">
    <source>
        <dbReference type="ARBA" id="ARBA00022777"/>
    </source>
</evidence>
<dbReference type="PIRSF" id="PIRSF000724">
    <property type="entry name" value="Pgk"/>
    <property type="match status" value="1"/>
</dbReference>
<feature type="binding site" evidence="10">
    <location>
        <position position="155"/>
    </location>
    <ligand>
        <name>(2R)-3-phosphoglycerate</name>
        <dbReference type="ChEBI" id="CHEBI:58272"/>
    </ligand>
</feature>
<dbReference type="InterPro" id="IPR015911">
    <property type="entry name" value="Phosphoglycerate_kinase_CS"/>
</dbReference>
<evidence type="ECO:0000256" key="2">
    <source>
        <dbReference type="ARBA" id="ARBA00008982"/>
    </source>
</evidence>
<comment type="catalytic activity">
    <reaction evidence="1 9 12">
        <text>(2R)-3-phosphoglycerate + ATP = (2R)-3-phospho-glyceroyl phosphate + ADP</text>
        <dbReference type="Rhea" id="RHEA:14801"/>
        <dbReference type="ChEBI" id="CHEBI:30616"/>
        <dbReference type="ChEBI" id="CHEBI:57604"/>
        <dbReference type="ChEBI" id="CHEBI:58272"/>
        <dbReference type="ChEBI" id="CHEBI:456216"/>
        <dbReference type="EC" id="2.7.2.3"/>
    </reaction>
</comment>
<evidence type="ECO:0000256" key="9">
    <source>
        <dbReference type="HAMAP-Rule" id="MF_00145"/>
    </source>
</evidence>
<dbReference type="InterPro" id="IPR001576">
    <property type="entry name" value="Phosphoglycerate_kinase"/>
</dbReference>
<dbReference type="GO" id="GO:0004618">
    <property type="term" value="F:phosphoglycerate kinase activity"/>
    <property type="evidence" value="ECO:0007669"/>
    <property type="project" value="UniProtKB-UniRule"/>
</dbReference>
<dbReference type="InterPro" id="IPR015824">
    <property type="entry name" value="Phosphoglycerate_kinase_N"/>
</dbReference>
<keyword evidence="5 9" id="KW-0808">Transferase</keyword>
<comment type="similarity">
    <text evidence="2 9 12">Belongs to the phosphoglycerate kinase family.</text>
</comment>
<dbReference type="PANTHER" id="PTHR11406">
    <property type="entry name" value="PHOSPHOGLYCERATE KINASE"/>
    <property type="match status" value="1"/>
</dbReference>
<dbReference type="Gene3D" id="3.40.50.1260">
    <property type="entry name" value="Phosphoglycerate kinase, N-terminal domain"/>
    <property type="match status" value="2"/>
</dbReference>
<dbReference type="GO" id="GO:0005524">
    <property type="term" value="F:ATP binding"/>
    <property type="evidence" value="ECO:0007669"/>
    <property type="project" value="UniProtKB-KW"/>
</dbReference>
<evidence type="ECO:0000256" key="12">
    <source>
        <dbReference type="RuleBase" id="RU000532"/>
    </source>
</evidence>
<comment type="subcellular location">
    <subcellularLocation>
        <location evidence="9">Cytoplasm</location>
    </subcellularLocation>
</comment>
<feature type="binding site" evidence="10">
    <location>
        <position position="35"/>
    </location>
    <ligand>
        <name>(2R)-3-phosphoglycerate</name>
        <dbReference type="ChEBI" id="CHEBI:58272"/>
    </ligand>
</feature>
<dbReference type="FunFam" id="3.40.50.1260:FF:000006">
    <property type="entry name" value="Phosphoglycerate kinase"/>
    <property type="match status" value="1"/>
</dbReference>
<dbReference type="AlphaFoldDB" id="A0A7J3SLY9"/>
<evidence type="ECO:0000256" key="10">
    <source>
        <dbReference type="PIRSR" id="PIRSR000724-1"/>
    </source>
</evidence>
<evidence type="ECO:0000313" key="13">
    <source>
        <dbReference type="EMBL" id="HGZ60640.1"/>
    </source>
</evidence>
<evidence type="ECO:0000256" key="5">
    <source>
        <dbReference type="ARBA" id="ARBA00022679"/>
    </source>
</evidence>
<dbReference type="GO" id="GO:0006094">
    <property type="term" value="P:gluconeogenesis"/>
    <property type="evidence" value="ECO:0007669"/>
    <property type="project" value="TreeGrafter"/>
</dbReference>
<comment type="pathway">
    <text evidence="9">Carbohydrate degradation; glycolysis; pyruvate from D-glyceraldehyde 3-phosphate: step 2/5.</text>
</comment>
<organism evidence="13">
    <name type="scientific">Fervidicoccus fontis</name>
    <dbReference type="NCBI Taxonomy" id="683846"/>
    <lineage>
        <taxon>Archaea</taxon>
        <taxon>Thermoproteota</taxon>
        <taxon>Thermoprotei</taxon>
        <taxon>Fervidicoccales</taxon>
        <taxon>Fervidicoccaceae</taxon>
        <taxon>Fervidicoccus</taxon>
    </lineage>
</organism>
<dbReference type="GO" id="GO:0043531">
    <property type="term" value="F:ADP binding"/>
    <property type="evidence" value="ECO:0007669"/>
    <property type="project" value="TreeGrafter"/>
</dbReference>
<dbReference type="Pfam" id="PF00162">
    <property type="entry name" value="PGK"/>
    <property type="match status" value="1"/>
</dbReference>
<keyword evidence="7 9" id="KW-0418">Kinase</keyword>
<keyword evidence="9" id="KW-0324">Glycolysis</keyword>
<name>A0A7J3SLY9_9CREN</name>
<evidence type="ECO:0000256" key="1">
    <source>
        <dbReference type="ARBA" id="ARBA00000642"/>
    </source>
</evidence>
<comment type="subunit">
    <text evidence="9">Monomer.</text>
</comment>
<protein>
    <recommendedName>
        <fullName evidence="4 9">Phosphoglycerate kinase</fullName>
        <ecNumber evidence="3 9">2.7.2.3</ecNumber>
    </recommendedName>
</protein>
<accession>A0A7J3SLY9</accession>
<feature type="binding site" evidence="9 10">
    <location>
        <begin position="19"/>
        <end position="21"/>
    </location>
    <ligand>
        <name>substrate</name>
    </ligand>
</feature>
<feature type="binding site" evidence="9">
    <location>
        <position position="35"/>
    </location>
    <ligand>
        <name>substrate</name>
    </ligand>
</feature>
<gene>
    <name evidence="9" type="primary">pgk</name>
    <name evidence="13" type="ORF">ENW83_05520</name>
</gene>
<feature type="binding site" evidence="9">
    <location>
        <begin position="353"/>
        <end position="356"/>
    </location>
    <ligand>
        <name>ATP</name>
        <dbReference type="ChEBI" id="CHEBI:30616"/>
    </ligand>
</feature>
<sequence>MASSTKTDLSGRKVLLRVDINCPIGKDGKLLDISRIKIHAGTVRRLLDEGAAVVILAHQGRPGMDDFTDLHQHSIALSKETGYEVQFVPDVMGPEAIERIDKLRPGEALMLDNVRFLAEESIEASGEFHAKSYLVRRLAPHFEYYVNDAFATAHRKHASMMGFPYVLPSLAGDVMEKEVLALSEIKDPALSPKMFVLGGAKVSDSVRILKNILGSSFGSYVLLTGLISELFYLASGVVLGKASRDKLEKAGALPLVNSARELLLKYRGRIYLPPDYVLEDGSVLLVGNGIADNKLIKDVGPQTIERYGELMKEAKVIVLRGPAGVIEESQFRKGTTALTRAALNTDAKVIVGGGHLTSILEDLPESERRKAHNSTGGGALLLFLGGEELPAIEALARSAEKFKLNGIELP</sequence>
<dbReference type="PRINTS" id="PR00477">
    <property type="entry name" value="PHGLYCKINASE"/>
</dbReference>
<feature type="binding site" evidence="9">
    <location>
        <position position="115"/>
    </location>
    <ligand>
        <name>substrate</name>
    </ligand>
</feature>
<keyword evidence="6 9" id="KW-0547">Nucleotide-binding</keyword>
<feature type="binding site" evidence="9">
    <location>
        <position position="155"/>
    </location>
    <ligand>
        <name>substrate</name>
    </ligand>
</feature>
<feature type="binding site" evidence="10">
    <location>
        <position position="115"/>
    </location>
    <ligand>
        <name>(2R)-3-phosphoglycerate</name>
        <dbReference type="ChEBI" id="CHEBI:58272"/>
    </ligand>
</feature>
<comment type="caution">
    <text evidence="9">Lacks conserved residue(s) required for the propagation of feature annotation.</text>
</comment>